<dbReference type="EMBL" id="CAJVPY010017172">
    <property type="protein sequence ID" value="CAG8760684.1"/>
    <property type="molecule type" value="Genomic_DNA"/>
</dbReference>
<dbReference type="AlphaFoldDB" id="A0A9N9J2G3"/>
<dbReference type="PANTHER" id="PTHR24095:SF14">
    <property type="entry name" value="ACETYL-COENZYME A SYNTHETASE 1"/>
    <property type="match status" value="1"/>
</dbReference>
<evidence type="ECO:0000313" key="3">
    <source>
        <dbReference type="Proteomes" id="UP000789405"/>
    </source>
</evidence>
<dbReference type="Gene3D" id="3.40.50.12780">
    <property type="entry name" value="N-terminal domain of ligase-like"/>
    <property type="match status" value="1"/>
</dbReference>
<dbReference type="GO" id="GO:0006085">
    <property type="term" value="P:acetyl-CoA biosynthetic process"/>
    <property type="evidence" value="ECO:0007669"/>
    <property type="project" value="TreeGrafter"/>
</dbReference>
<dbReference type="Pfam" id="PF16177">
    <property type="entry name" value="ACAS_N"/>
    <property type="match status" value="1"/>
</dbReference>
<keyword evidence="3" id="KW-1185">Reference proteome</keyword>
<dbReference type="Proteomes" id="UP000789405">
    <property type="component" value="Unassembled WGS sequence"/>
</dbReference>
<evidence type="ECO:0000313" key="2">
    <source>
        <dbReference type="EMBL" id="CAG8760684.1"/>
    </source>
</evidence>
<accession>A0A9N9J2G3</accession>
<dbReference type="SUPFAM" id="SSF56801">
    <property type="entry name" value="Acetyl-CoA synthetase-like"/>
    <property type="match status" value="1"/>
</dbReference>
<feature type="non-terminal residue" evidence="2">
    <location>
        <position position="81"/>
    </location>
</feature>
<comment type="caution">
    <text evidence="2">The sequence shown here is derived from an EMBL/GenBank/DDBJ whole genome shotgun (WGS) entry which is preliminary data.</text>
</comment>
<dbReference type="InterPro" id="IPR042099">
    <property type="entry name" value="ANL_N_sf"/>
</dbReference>
<sequence>ITRETLTWATPFQTVFFGGFEHGDIAWFLEGQLNATYNCVDRHAIKNPNKVAIIYEADEPGQNRKLHMVNFYVMFAIAPMY</sequence>
<dbReference type="InterPro" id="IPR032387">
    <property type="entry name" value="ACAS_N"/>
</dbReference>
<proteinExistence type="predicted"/>
<dbReference type="PANTHER" id="PTHR24095">
    <property type="entry name" value="ACETYL-COENZYME A SYNTHETASE"/>
    <property type="match status" value="1"/>
</dbReference>
<dbReference type="GO" id="GO:0003987">
    <property type="term" value="F:acetate-CoA ligase activity"/>
    <property type="evidence" value="ECO:0007669"/>
    <property type="project" value="TreeGrafter"/>
</dbReference>
<name>A0A9N9J2G3_9GLOM</name>
<reference evidence="2" key="1">
    <citation type="submission" date="2021-06" db="EMBL/GenBank/DDBJ databases">
        <authorList>
            <person name="Kallberg Y."/>
            <person name="Tangrot J."/>
            <person name="Rosling A."/>
        </authorList>
    </citation>
    <scope>NUCLEOTIDE SEQUENCE</scope>
    <source>
        <strain evidence="2">MA453B</strain>
    </source>
</reference>
<dbReference type="GO" id="GO:0005829">
    <property type="term" value="C:cytosol"/>
    <property type="evidence" value="ECO:0007669"/>
    <property type="project" value="TreeGrafter"/>
</dbReference>
<protein>
    <submittedName>
        <fullName evidence="2">27883_t:CDS:1</fullName>
    </submittedName>
</protein>
<organism evidence="2 3">
    <name type="scientific">Dentiscutata erythropus</name>
    <dbReference type="NCBI Taxonomy" id="1348616"/>
    <lineage>
        <taxon>Eukaryota</taxon>
        <taxon>Fungi</taxon>
        <taxon>Fungi incertae sedis</taxon>
        <taxon>Mucoromycota</taxon>
        <taxon>Glomeromycotina</taxon>
        <taxon>Glomeromycetes</taxon>
        <taxon>Diversisporales</taxon>
        <taxon>Gigasporaceae</taxon>
        <taxon>Dentiscutata</taxon>
    </lineage>
</organism>
<gene>
    <name evidence="2" type="ORF">DERYTH_LOCUS17791</name>
</gene>
<evidence type="ECO:0000259" key="1">
    <source>
        <dbReference type="Pfam" id="PF16177"/>
    </source>
</evidence>
<dbReference type="OrthoDB" id="1706066at2759"/>
<feature type="domain" description="Acetyl-coenzyme A synthetase N-terminal" evidence="1">
    <location>
        <begin position="3"/>
        <end position="39"/>
    </location>
</feature>